<keyword evidence="1" id="KW-0732">Signal</keyword>
<gene>
    <name evidence="2" type="ORF">K7X08_036240</name>
</gene>
<evidence type="ECO:0000256" key="1">
    <source>
        <dbReference type="SAM" id="SignalP"/>
    </source>
</evidence>
<organism evidence="2 3">
    <name type="scientific">Anisodus acutangulus</name>
    <dbReference type="NCBI Taxonomy" id="402998"/>
    <lineage>
        <taxon>Eukaryota</taxon>
        <taxon>Viridiplantae</taxon>
        <taxon>Streptophyta</taxon>
        <taxon>Embryophyta</taxon>
        <taxon>Tracheophyta</taxon>
        <taxon>Spermatophyta</taxon>
        <taxon>Magnoliopsida</taxon>
        <taxon>eudicotyledons</taxon>
        <taxon>Gunneridae</taxon>
        <taxon>Pentapetalae</taxon>
        <taxon>asterids</taxon>
        <taxon>lamiids</taxon>
        <taxon>Solanales</taxon>
        <taxon>Solanaceae</taxon>
        <taxon>Solanoideae</taxon>
        <taxon>Hyoscyameae</taxon>
        <taxon>Anisodus</taxon>
    </lineage>
</organism>
<feature type="chain" id="PRO_5040498328" evidence="1">
    <location>
        <begin position="44"/>
        <end position="112"/>
    </location>
</feature>
<evidence type="ECO:0000313" key="3">
    <source>
        <dbReference type="Proteomes" id="UP001152561"/>
    </source>
</evidence>
<keyword evidence="3" id="KW-1185">Reference proteome</keyword>
<protein>
    <submittedName>
        <fullName evidence="2">Uncharacterized protein</fullName>
    </submittedName>
</protein>
<comment type="caution">
    <text evidence="2">The sequence shown here is derived from an EMBL/GenBank/DDBJ whole genome shotgun (WGS) entry which is preliminary data.</text>
</comment>
<reference evidence="3" key="1">
    <citation type="journal article" date="2023" name="Proc. Natl. Acad. Sci. U.S.A.">
        <title>Genomic and structural basis for evolution of tropane alkaloid biosynthesis.</title>
        <authorList>
            <person name="Wanga Y.-J."/>
            <person name="Taina T."/>
            <person name="Yua J.-Y."/>
            <person name="Lia J."/>
            <person name="Xua B."/>
            <person name="Chenc J."/>
            <person name="D'Auriad J.C."/>
            <person name="Huanga J.-P."/>
            <person name="Huanga S.-X."/>
        </authorList>
    </citation>
    <scope>NUCLEOTIDE SEQUENCE [LARGE SCALE GENOMIC DNA]</scope>
    <source>
        <strain evidence="3">cv. KIB-2019</strain>
    </source>
</reference>
<accession>A0A9Q1QUP1</accession>
<proteinExistence type="predicted"/>
<evidence type="ECO:0000313" key="2">
    <source>
        <dbReference type="EMBL" id="KAJ8529405.1"/>
    </source>
</evidence>
<name>A0A9Q1QUP1_9SOLA</name>
<sequence length="112" mass="12290">MLAESTLICLMDFACLESSSNQASWLSGTLCLLLWLQLDRCLGSLCDLAFALEDSVLDMYVSAKVALENMEFGFSECAMRNGVLEDMVVDILEQCSKPFSGVLKEKSSICLS</sequence>
<dbReference type="AlphaFoldDB" id="A0A9Q1QUP1"/>
<dbReference type="EMBL" id="JAJAGQ010000022">
    <property type="protein sequence ID" value="KAJ8529405.1"/>
    <property type="molecule type" value="Genomic_DNA"/>
</dbReference>
<dbReference type="Proteomes" id="UP001152561">
    <property type="component" value="Unassembled WGS sequence"/>
</dbReference>
<feature type="signal peptide" evidence="1">
    <location>
        <begin position="1"/>
        <end position="43"/>
    </location>
</feature>